<keyword evidence="1" id="KW-1133">Transmembrane helix</keyword>
<keyword evidence="1" id="KW-0812">Transmembrane</keyword>
<proteinExistence type="predicted"/>
<sequence>MSDIFTEVDEDLRRERAKALWKRYGRYVVAVAVIAILAVGAHTWWRSYEQSQQLEMADRYTAALAGGGESAPAETAARLEEFAGTAGEGYRLIALLRAAGFYGEAGEHRAAADIYGAIAADQSVETLYRDLATILGAGQAAQTEGADAAALLEEVAPHTVEGTPWRFIALEVAAGLALQAGKPDRAREFLGTIADNQEASQQSRSRAGEILRAVGE</sequence>
<comment type="caution">
    <text evidence="3">The sequence shown here is derived from an EMBL/GenBank/DDBJ whole genome shotgun (WGS) entry which is preliminary data.</text>
</comment>
<dbReference type="Pfam" id="PF09976">
    <property type="entry name" value="TPR_21"/>
    <property type="match status" value="1"/>
</dbReference>
<name>A0A8J7SI23_9PROT</name>
<dbReference type="InterPro" id="IPR018704">
    <property type="entry name" value="SecYEG/CpoB_TPR"/>
</dbReference>
<evidence type="ECO:0000313" key="4">
    <source>
        <dbReference type="Proteomes" id="UP000672602"/>
    </source>
</evidence>
<organism evidence="3 4">
    <name type="scientific">Marivibrio halodurans</name>
    <dbReference type="NCBI Taxonomy" id="2039722"/>
    <lineage>
        <taxon>Bacteria</taxon>
        <taxon>Pseudomonadati</taxon>
        <taxon>Pseudomonadota</taxon>
        <taxon>Alphaproteobacteria</taxon>
        <taxon>Rhodospirillales</taxon>
        <taxon>Rhodospirillaceae</taxon>
        <taxon>Marivibrio</taxon>
    </lineage>
</organism>
<dbReference type="EMBL" id="JAGMWN010000003">
    <property type="protein sequence ID" value="MBP5856808.1"/>
    <property type="molecule type" value="Genomic_DNA"/>
</dbReference>
<dbReference type="RefSeq" id="WP_210681400.1">
    <property type="nucleotide sequence ID" value="NZ_JAGMWN010000003.1"/>
</dbReference>
<protein>
    <submittedName>
        <fullName evidence="3">Tetratricopeptide repeat protein</fullName>
    </submittedName>
</protein>
<feature type="domain" description="Ancillary SecYEG translocon subunit/Cell division coordinator CpoB TPR" evidence="2">
    <location>
        <begin position="18"/>
        <end position="155"/>
    </location>
</feature>
<reference evidence="3" key="1">
    <citation type="submission" date="2021-04" db="EMBL/GenBank/DDBJ databases">
        <authorList>
            <person name="Zhang D.-C."/>
        </authorList>
    </citation>
    <scope>NUCLEOTIDE SEQUENCE</scope>
    <source>
        <strain evidence="3">CGMCC 1.15697</strain>
    </source>
</reference>
<evidence type="ECO:0000259" key="2">
    <source>
        <dbReference type="Pfam" id="PF09976"/>
    </source>
</evidence>
<keyword evidence="4" id="KW-1185">Reference proteome</keyword>
<dbReference type="AlphaFoldDB" id="A0A8J7SI23"/>
<dbReference type="Proteomes" id="UP000672602">
    <property type="component" value="Unassembled WGS sequence"/>
</dbReference>
<evidence type="ECO:0000256" key="1">
    <source>
        <dbReference type="SAM" id="Phobius"/>
    </source>
</evidence>
<gene>
    <name evidence="3" type="ORF">KAJ83_07295</name>
</gene>
<evidence type="ECO:0000313" key="3">
    <source>
        <dbReference type="EMBL" id="MBP5856808.1"/>
    </source>
</evidence>
<keyword evidence="1" id="KW-0472">Membrane</keyword>
<accession>A0A8J7SI23</accession>
<feature type="transmembrane region" description="Helical" evidence="1">
    <location>
        <begin position="24"/>
        <end position="45"/>
    </location>
</feature>